<reference evidence="1" key="1">
    <citation type="submission" date="2021-10" db="EMBL/GenBank/DDBJ databases">
        <title>Tropical sea cucumber genome reveals ecological adaptation and Cuvierian tubules defense mechanism.</title>
        <authorList>
            <person name="Chen T."/>
        </authorList>
    </citation>
    <scope>NUCLEOTIDE SEQUENCE</scope>
    <source>
        <strain evidence="1">Nanhai2018</strain>
        <tissue evidence="1">Muscle</tissue>
    </source>
</reference>
<gene>
    <name evidence="1" type="ORF">HOLleu_16665</name>
</gene>
<name>A0A9Q1C644_HOLLE</name>
<protein>
    <submittedName>
        <fullName evidence="1">Uncharacterized protein</fullName>
    </submittedName>
</protein>
<sequence length="81" mass="9535">MIIFLPQQGNDKNGLYLDRLSHHKYSENRLEASFNNQGGSSHDWQGGTEKYKIMCMLLSFTCWKTTTKHREKAKLWVKVMK</sequence>
<keyword evidence="2" id="KW-1185">Reference proteome</keyword>
<organism evidence="1 2">
    <name type="scientific">Holothuria leucospilota</name>
    <name type="common">Black long sea cucumber</name>
    <name type="synonym">Mertensiothuria leucospilota</name>
    <dbReference type="NCBI Taxonomy" id="206669"/>
    <lineage>
        <taxon>Eukaryota</taxon>
        <taxon>Metazoa</taxon>
        <taxon>Echinodermata</taxon>
        <taxon>Eleutherozoa</taxon>
        <taxon>Echinozoa</taxon>
        <taxon>Holothuroidea</taxon>
        <taxon>Aspidochirotacea</taxon>
        <taxon>Aspidochirotida</taxon>
        <taxon>Holothuriidae</taxon>
        <taxon>Holothuria</taxon>
    </lineage>
</organism>
<accession>A0A9Q1C644</accession>
<evidence type="ECO:0000313" key="1">
    <source>
        <dbReference type="EMBL" id="KAJ8039067.1"/>
    </source>
</evidence>
<comment type="caution">
    <text evidence="1">The sequence shown here is derived from an EMBL/GenBank/DDBJ whole genome shotgun (WGS) entry which is preliminary data.</text>
</comment>
<proteinExistence type="predicted"/>
<dbReference type="EMBL" id="JAIZAY010000007">
    <property type="protein sequence ID" value="KAJ8039067.1"/>
    <property type="molecule type" value="Genomic_DNA"/>
</dbReference>
<dbReference type="AlphaFoldDB" id="A0A9Q1C644"/>
<evidence type="ECO:0000313" key="2">
    <source>
        <dbReference type="Proteomes" id="UP001152320"/>
    </source>
</evidence>
<dbReference type="Proteomes" id="UP001152320">
    <property type="component" value="Chromosome 7"/>
</dbReference>